<name>A0A8X6QBQ2_NEPPI</name>
<keyword evidence="4" id="KW-1185">Reference proteome</keyword>
<dbReference type="EMBL" id="BMAW01029631">
    <property type="protein sequence ID" value="GFU12880.1"/>
    <property type="molecule type" value="Genomic_DNA"/>
</dbReference>
<sequence>MENSEPKKSKQVTNSDLSDVESMHSASSSSEEESEIETKTSTKPETAQTEENNDSDTENNNGFTVVTRKKRVPPIIIDESMNTPELLKELSEKTGNKTHLGYLENLTPIKNPSPSALSDLYIDCNRELRALDALGENTQLYGRILASKILRAFPHDICRNWVVFSKRENLAEGDITKLMKLLAEEVEGAVVANNIKGLLVSKYSIKSFLENFNVRSKPVTKDKYCCPKCKKKHVSICKTPTGEQSVTASTNKIDILKPNFVHLQTARVFITGPTGITKLTRCLLDGGSQCSFISSDLVNSLKLPIISTRPLELQAFESPSSLTRTGKQVQFQLSSIWDKSKVNIIAFESLNKYESHPPPPIDA</sequence>
<evidence type="ECO:0000259" key="2">
    <source>
        <dbReference type="Pfam" id="PF12384"/>
    </source>
</evidence>
<evidence type="ECO:0000313" key="4">
    <source>
        <dbReference type="Proteomes" id="UP000887013"/>
    </source>
</evidence>
<comment type="caution">
    <text evidence="3">The sequence shown here is derived from an EMBL/GenBank/DDBJ whole genome shotgun (WGS) entry which is preliminary data.</text>
</comment>
<reference evidence="3" key="1">
    <citation type="submission" date="2020-08" db="EMBL/GenBank/DDBJ databases">
        <title>Multicomponent nature underlies the extraordinary mechanical properties of spider dragline silk.</title>
        <authorList>
            <person name="Kono N."/>
            <person name="Nakamura H."/>
            <person name="Mori M."/>
            <person name="Yoshida Y."/>
            <person name="Ohtoshi R."/>
            <person name="Malay A.D."/>
            <person name="Moran D.A.P."/>
            <person name="Tomita M."/>
            <person name="Numata K."/>
            <person name="Arakawa K."/>
        </authorList>
    </citation>
    <scope>NUCLEOTIDE SEQUENCE</scope>
</reference>
<gene>
    <name evidence="3" type="primary">X975_21762</name>
    <name evidence="3" type="ORF">NPIL_661611</name>
</gene>
<dbReference type="InterPro" id="IPR024650">
    <property type="entry name" value="Peptidase_A2B"/>
</dbReference>
<accession>A0A8X6QBQ2</accession>
<proteinExistence type="predicted"/>
<feature type="domain" description="Peptidase A2B Ty3 transposon peptidase" evidence="2">
    <location>
        <begin position="281"/>
        <end position="334"/>
    </location>
</feature>
<evidence type="ECO:0000256" key="1">
    <source>
        <dbReference type="SAM" id="MobiDB-lite"/>
    </source>
</evidence>
<dbReference type="AlphaFoldDB" id="A0A8X6QBQ2"/>
<dbReference type="Proteomes" id="UP000887013">
    <property type="component" value="Unassembled WGS sequence"/>
</dbReference>
<feature type="region of interest" description="Disordered" evidence="1">
    <location>
        <begin position="1"/>
        <end position="66"/>
    </location>
</feature>
<dbReference type="Pfam" id="PF12384">
    <property type="entry name" value="Peptidase_A2B"/>
    <property type="match status" value="1"/>
</dbReference>
<protein>
    <submittedName>
        <fullName evidence="3">Integrase catalytic domain-containing protein</fullName>
    </submittedName>
</protein>
<dbReference type="OrthoDB" id="6466294at2759"/>
<organism evidence="3 4">
    <name type="scientific">Nephila pilipes</name>
    <name type="common">Giant wood spider</name>
    <name type="synonym">Nephila maculata</name>
    <dbReference type="NCBI Taxonomy" id="299642"/>
    <lineage>
        <taxon>Eukaryota</taxon>
        <taxon>Metazoa</taxon>
        <taxon>Ecdysozoa</taxon>
        <taxon>Arthropoda</taxon>
        <taxon>Chelicerata</taxon>
        <taxon>Arachnida</taxon>
        <taxon>Araneae</taxon>
        <taxon>Araneomorphae</taxon>
        <taxon>Entelegynae</taxon>
        <taxon>Araneoidea</taxon>
        <taxon>Nephilidae</taxon>
        <taxon>Nephila</taxon>
    </lineage>
</organism>
<evidence type="ECO:0000313" key="3">
    <source>
        <dbReference type="EMBL" id="GFU12880.1"/>
    </source>
</evidence>